<keyword evidence="2" id="KW-1185">Reference proteome</keyword>
<sequence length="76" mass="8658">MINISVDKLAEIIQKAGDEKYGVNDFYFIGQYEDGSYYGVLSNKVKSRSSAAQLRRPEFLEQKGLKVIKVIKRKKG</sequence>
<accession>A0A0S1S1M9</accession>
<organism evidence="1 2">
    <name type="scientific">Klebsiella phage vB_KpnM_KB57</name>
    <dbReference type="NCBI Taxonomy" id="1719140"/>
    <lineage>
        <taxon>Viruses</taxon>
        <taxon>Duplodnaviria</taxon>
        <taxon>Heunggongvirae</taxon>
        <taxon>Uroviricota</taxon>
        <taxon>Caudoviricetes</taxon>
        <taxon>Vequintavirinae</taxon>
        <taxon>Mydovirus</taxon>
        <taxon>Mydovirus KB57</taxon>
    </lineage>
</organism>
<dbReference type="GeneID" id="26523155"/>
<evidence type="ECO:0000313" key="1">
    <source>
        <dbReference type="EMBL" id="ALM02576.1"/>
    </source>
</evidence>
<proteinExistence type="predicted"/>
<dbReference type="RefSeq" id="YP_009187802.1">
    <property type="nucleotide sequence ID" value="NC_028659.1"/>
</dbReference>
<reference evidence="1 2" key="1">
    <citation type="submission" date="2015-10" db="EMBL/GenBank/DDBJ databases">
        <title>Complete genome sequence of Klebsiella pneumoniae bacteriophage vB_KpnM_KB57.</title>
        <authorList>
            <person name="Volozhantsev N.V."/>
            <person name="Popova A.V."/>
            <person name="Krasilnikova V.M."/>
            <person name="Bogun A.G."/>
        </authorList>
    </citation>
    <scope>NUCLEOTIDE SEQUENCE [LARGE SCALE GENOMIC DNA]</scope>
</reference>
<protein>
    <submittedName>
        <fullName evidence="1">Uncharacterized protein</fullName>
    </submittedName>
</protein>
<evidence type="ECO:0000313" key="2">
    <source>
        <dbReference type="Proteomes" id="UP000203990"/>
    </source>
</evidence>
<name>A0A0S1S1M9_9CAUD</name>
<dbReference type="KEGG" id="vg:26523155"/>
<dbReference type="Proteomes" id="UP000203990">
    <property type="component" value="Segment"/>
</dbReference>
<dbReference type="EMBL" id="KT934943">
    <property type="protein sequence ID" value="ALM02576.1"/>
    <property type="molecule type" value="Genomic_DNA"/>
</dbReference>
<gene>
    <name evidence="1" type="ORF">KB57_189</name>
</gene>